<dbReference type="PROSITE" id="PS00108">
    <property type="entry name" value="PROTEIN_KINASE_ST"/>
    <property type="match status" value="1"/>
</dbReference>
<dbReference type="Gene3D" id="1.10.510.10">
    <property type="entry name" value="Transferase(Phosphotransferase) domain 1"/>
    <property type="match status" value="1"/>
</dbReference>
<dbReference type="SUPFAM" id="SSF56112">
    <property type="entry name" value="Protein kinase-like (PK-like)"/>
    <property type="match status" value="1"/>
</dbReference>
<dbReference type="InterPro" id="IPR000719">
    <property type="entry name" value="Prot_kinase_dom"/>
</dbReference>
<keyword evidence="3" id="KW-1185">Reference proteome</keyword>
<sequence>MADPVASIEKIVKIGLKIKEAVDTVRRNKEVCLEIRKIVLRYSAILSQLQQTGVMNNIPVMSGALEDLAEALEGALELVTVCQERSTISSFISAGDLSKQLGRATDKISARAMVVLCALQAHSTMVFLARQDVNNPMSRQPDDTIVVETSFNRNSTDDDRSDLYGEGNNILPRREPPSVPSVGSQLEWSAVFRIIEGLAQALRYCLHEQHIVHMDVKPSNILLDSDMNPKITDFDLSLVLDADESTAYGIMGTFYFMPPEYLASGIISTSNDVYAFGVTLIETLSCMCRSKQTRENSPCPFSWAWEAWQSGEVEELFNPSLFDSSQLMEIKRCMCIGLLCTQFDRADRPTMKDVIEMLNGDEELPTPKTPKFYNELQDEWPDSYYEPVLFL</sequence>
<organism evidence="2 3">
    <name type="scientific">Eragrostis curvula</name>
    <name type="common">weeping love grass</name>
    <dbReference type="NCBI Taxonomy" id="38414"/>
    <lineage>
        <taxon>Eukaryota</taxon>
        <taxon>Viridiplantae</taxon>
        <taxon>Streptophyta</taxon>
        <taxon>Embryophyta</taxon>
        <taxon>Tracheophyta</taxon>
        <taxon>Spermatophyta</taxon>
        <taxon>Magnoliopsida</taxon>
        <taxon>Liliopsida</taxon>
        <taxon>Poales</taxon>
        <taxon>Poaceae</taxon>
        <taxon>PACMAD clade</taxon>
        <taxon>Chloridoideae</taxon>
        <taxon>Eragrostideae</taxon>
        <taxon>Eragrostidinae</taxon>
        <taxon>Eragrostis</taxon>
    </lineage>
</organism>
<proteinExistence type="predicted"/>
<accession>A0A5J9UK95</accession>
<feature type="domain" description="Protein kinase" evidence="1">
    <location>
        <begin position="65"/>
        <end position="364"/>
    </location>
</feature>
<dbReference type="PANTHER" id="PTHR27006">
    <property type="entry name" value="PROMASTIGOTE SURFACE ANTIGEN PROTEIN PSA"/>
    <property type="match status" value="1"/>
</dbReference>
<dbReference type="PROSITE" id="PS50011">
    <property type="entry name" value="PROTEIN_KINASE_DOM"/>
    <property type="match status" value="1"/>
</dbReference>
<dbReference type="InterPro" id="IPR059179">
    <property type="entry name" value="MLKL-like_MCAfunc"/>
</dbReference>
<dbReference type="EMBL" id="RWGY01000013">
    <property type="protein sequence ID" value="TVU23610.1"/>
    <property type="molecule type" value="Genomic_DNA"/>
</dbReference>
<dbReference type="GO" id="GO:0007166">
    <property type="term" value="P:cell surface receptor signaling pathway"/>
    <property type="evidence" value="ECO:0007669"/>
    <property type="project" value="InterPro"/>
</dbReference>
<dbReference type="Gramene" id="TVU23610">
    <property type="protein sequence ID" value="TVU23610"/>
    <property type="gene ID" value="EJB05_25985"/>
</dbReference>
<comment type="caution">
    <text evidence="2">The sequence shown here is derived from an EMBL/GenBank/DDBJ whole genome shotgun (WGS) entry which is preliminary data.</text>
</comment>
<dbReference type="Pfam" id="PF22215">
    <property type="entry name" value="MLKL_N"/>
    <property type="match status" value="1"/>
</dbReference>
<dbReference type="InterPro" id="IPR036537">
    <property type="entry name" value="Adaptor_Cbl_N_dom_sf"/>
</dbReference>
<dbReference type="OrthoDB" id="688481at2759"/>
<dbReference type="PANTHER" id="PTHR27006:SF601">
    <property type="entry name" value="PROTEIN KINASE DOMAIN-CONTAINING PROTEIN"/>
    <property type="match status" value="1"/>
</dbReference>
<dbReference type="InterPro" id="IPR054000">
    <property type="entry name" value="MLKL_N"/>
</dbReference>
<protein>
    <recommendedName>
        <fullName evidence="1">Protein kinase domain-containing protein</fullName>
    </recommendedName>
</protein>
<reference evidence="2 3" key="1">
    <citation type="journal article" date="2019" name="Sci. Rep.">
        <title>A high-quality genome of Eragrostis curvula grass provides insights into Poaceae evolution and supports new strategies to enhance forage quality.</title>
        <authorList>
            <person name="Carballo J."/>
            <person name="Santos B.A.C.M."/>
            <person name="Zappacosta D."/>
            <person name="Garbus I."/>
            <person name="Selva J.P."/>
            <person name="Gallo C.A."/>
            <person name="Diaz A."/>
            <person name="Albertini E."/>
            <person name="Caccamo M."/>
            <person name="Echenique V."/>
        </authorList>
    </citation>
    <scope>NUCLEOTIDE SEQUENCE [LARGE SCALE GENOMIC DNA]</scope>
    <source>
        <strain evidence="3">cv. Victoria</strain>
        <tissue evidence="2">Leaf</tissue>
    </source>
</reference>
<name>A0A5J9UK95_9POAL</name>
<dbReference type="AlphaFoldDB" id="A0A5J9UK95"/>
<evidence type="ECO:0000313" key="2">
    <source>
        <dbReference type="EMBL" id="TVU23610.1"/>
    </source>
</evidence>
<gene>
    <name evidence="2" type="ORF">EJB05_25985</name>
</gene>
<feature type="non-terminal residue" evidence="2">
    <location>
        <position position="1"/>
    </location>
</feature>
<dbReference type="InterPro" id="IPR008271">
    <property type="entry name" value="Ser/Thr_kinase_AS"/>
</dbReference>
<dbReference type="Gene3D" id="1.20.930.20">
    <property type="entry name" value="Adaptor protein Cbl, N-terminal domain"/>
    <property type="match status" value="1"/>
</dbReference>
<evidence type="ECO:0000259" key="1">
    <source>
        <dbReference type="PROSITE" id="PS50011"/>
    </source>
</evidence>
<evidence type="ECO:0000313" key="3">
    <source>
        <dbReference type="Proteomes" id="UP000324897"/>
    </source>
</evidence>
<dbReference type="GO" id="GO:0005524">
    <property type="term" value="F:ATP binding"/>
    <property type="evidence" value="ECO:0007669"/>
    <property type="project" value="InterPro"/>
</dbReference>
<dbReference type="InterPro" id="IPR011009">
    <property type="entry name" value="Kinase-like_dom_sf"/>
</dbReference>
<dbReference type="SMART" id="SM00220">
    <property type="entry name" value="S_TKc"/>
    <property type="match status" value="1"/>
</dbReference>
<dbReference type="GO" id="GO:0004672">
    <property type="term" value="F:protein kinase activity"/>
    <property type="evidence" value="ECO:0007669"/>
    <property type="project" value="InterPro"/>
</dbReference>
<dbReference type="Proteomes" id="UP000324897">
    <property type="component" value="Chromosome 2"/>
</dbReference>
<dbReference type="CDD" id="cd21037">
    <property type="entry name" value="MLKL_NTD"/>
    <property type="match status" value="1"/>
</dbReference>
<dbReference type="Pfam" id="PF00069">
    <property type="entry name" value="Pkinase"/>
    <property type="match status" value="1"/>
</dbReference>